<accession>A0A1X2IMJ4</accession>
<dbReference type="Proteomes" id="UP000193560">
    <property type="component" value="Unassembled WGS sequence"/>
</dbReference>
<feature type="compositionally biased region" description="Low complexity" evidence="1">
    <location>
        <begin position="882"/>
        <end position="893"/>
    </location>
</feature>
<dbReference type="PANTHER" id="PTHR45818:SF3">
    <property type="entry name" value="PROTEIN VAV"/>
    <property type="match status" value="1"/>
</dbReference>
<evidence type="ECO:0000313" key="5">
    <source>
        <dbReference type="Proteomes" id="UP000193560"/>
    </source>
</evidence>
<evidence type="ECO:0000256" key="1">
    <source>
        <dbReference type="SAM" id="MobiDB-lite"/>
    </source>
</evidence>
<feature type="compositionally biased region" description="Polar residues" evidence="1">
    <location>
        <begin position="40"/>
        <end position="64"/>
    </location>
</feature>
<feature type="region of interest" description="Disordered" evidence="1">
    <location>
        <begin position="872"/>
        <end position="893"/>
    </location>
</feature>
<feature type="domain" description="DH" evidence="3">
    <location>
        <begin position="378"/>
        <end position="577"/>
    </location>
</feature>
<feature type="region of interest" description="Disordered" evidence="1">
    <location>
        <begin position="741"/>
        <end position="760"/>
    </location>
</feature>
<dbReference type="SUPFAM" id="SSF50729">
    <property type="entry name" value="PH domain-like"/>
    <property type="match status" value="1"/>
</dbReference>
<dbReference type="InterPro" id="IPR035899">
    <property type="entry name" value="DBL_dom_sf"/>
</dbReference>
<organism evidence="4 5">
    <name type="scientific">Absidia repens</name>
    <dbReference type="NCBI Taxonomy" id="90262"/>
    <lineage>
        <taxon>Eukaryota</taxon>
        <taxon>Fungi</taxon>
        <taxon>Fungi incertae sedis</taxon>
        <taxon>Mucoromycota</taxon>
        <taxon>Mucoromycotina</taxon>
        <taxon>Mucoromycetes</taxon>
        <taxon>Mucorales</taxon>
        <taxon>Cunninghamellaceae</taxon>
        <taxon>Absidia</taxon>
    </lineage>
</organism>
<evidence type="ECO:0008006" key="6">
    <source>
        <dbReference type="Google" id="ProtNLM"/>
    </source>
</evidence>
<dbReference type="GO" id="GO:0005085">
    <property type="term" value="F:guanyl-nucleotide exchange factor activity"/>
    <property type="evidence" value="ECO:0007669"/>
    <property type="project" value="InterPro"/>
</dbReference>
<sequence>MTKELLSTKLDLESKNSSILSLADFPTPPATGGGTIDPSAESSAMHKTSLNDFSSLAPSSNRTSQSDDHGSSRSFFSFNLRKRKPIKSRSSLSQNSFDGTTTTSTNTKQQLCPPSLGKHSCDDPTIDSITSASDVEKSPRNSISKDVKDLTSETSSVEDPHHHHYRHLQQQPALMSNNDIARISKALTGSDHNNENTSVAVPANMNPVSRLLEYTEATSEACENLGRAVVQNVDSTSIHAFLDTFLKQHPPFLLENSKKGNLSPSSSLSSSLSLSLSSSLSPNSHHHLDYSWNEISPSSTMIPGIQTNIHAIPPRRSDSTTTSTTRREGTVLTKLKPSDRQQQDDYIKSATSTTPISTSSSLEIDRSKVTLDLSTSMRRKNSIKELMQTETKYLDDLRVLVTHFFEIIKDARCISREHRKVIIRNGEAILRFQEKFAEALQYAHGYDHDKHQLSATPNVKKIAQCFIQWGPRFDVYMDYCVGQDKAVEVYRHLLETNDAFSNLMERTHSFLRVSLGFGLGSKLTFDDYLITPFQRVFRYRLMLQSISKTSKVGSDEKLDLIKAQDVMHDIATRLNTTKSRLEAEKKTNIFLTRLKSDWTIPRRWHSTLGPCVLIGTLEVRQVKDGRKPKRYGCALFGTYMIIVKAKKGKNYYEPRHWFPIRMFDLENIDDIDGSMSHAWKLYNEQHTIEFGAMCEQEKHIWMEELRKAIDESKAQYDTQLWDAQNRGNVIEQLFVSSFDQIESKSQEPSPSSNVSSVSSLQSMLSRQDSFTTSNKKATTRVSKFLFTHQQHSNSNNNHYHYQSGSFSTTGPTLEDDIPQCSTPSSITATTTTTTTADAAAVATMYPNLQHMTNNTNQQQQQQQQSRHWKAPMLPIDTNLPPSSSGSQSSFLRQSQSSVNDLREFFHSNVAGKWSQRKYTQYQSRCIAVDAKFEDVSTTPILTARSQARQDRKGSFEQWRRRSTLVDDPYYTPSQSSSFGYFGTPRSSGTSRHG</sequence>
<dbReference type="SMART" id="SM00325">
    <property type="entry name" value="RhoGEF"/>
    <property type="match status" value="1"/>
</dbReference>
<name>A0A1X2IMJ4_9FUNG</name>
<dbReference type="PROSITE" id="PS50010">
    <property type="entry name" value="DH_2"/>
    <property type="match status" value="1"/>
</dbReference>
<dbReference type="Gene3D" id="2.30.29.30">
    <property type="entry name" value="Pleckstrin-homology domain (PH domain)/Phosphotyrosine-binding domain (PTB)"/>
    <property type="match status" value="1"/>
</dbReference>
<feature type="compositionally biased region" description="Low complexity" evidence="1">
    <location>
        <begin position="349"/>
        <end position="359"/>
    </location>
</feature>
<dbReference type="InterPro" id="IPR011993">
    <property type="entry name" value="PH-like_dom_sf"/>
</dbReference>
<feature type="region of interest" description="Disordered" evidence="1">
    <location>
        <begin position="966"/>
        <end position="993"/>
    </location>
</feature>
<evidence type="ECO:0000259" key="3">
    <source>
        <dbReference type="PROSITE" id="PS50010"/>
    </source>
</evidence>
<dbReference type="STRING" id="90262.A0A1X2IMJ4"/>
<protein>
    <recommendedName>
        <fullName evidence="6">DH domain-containing protein</fullName>
    </recommendedName>
</protein>
<dbReference type="GO" id="GO:0005737">
    <property type="term" value="C:cytoplasm"/>
    <property type="evidence" value="ECO:0007669"/>
    <property type="project" value="TreeGrafter"/>
</dbReference>
<keyword evidence="5" id="KW-1185">Reference proteome</keyword>
<dbReference type="CDD" id="cd00821">
    <property type="entry name" value="PH"/>
    <property type="match status" value="1"/>
</dbReference>
<feature type="region of interest" description="Disordered" evidence="1">
    <location>
        <begin position="791"/>
        <end position="816"/>
    </location>
</feature>
<feature type="region of interest" description="Disordered" evidence="1">
    <location>
        <begin position="17"/>
        <end position="161"/>
    </location>
</feature>
<feature type="domain" description="PH" evidence="2">
    <location>
        <begin position="610"/>
        <end position="710"/>
    </location>
</feature>
<evidence type="ECO:0000259" key="2">
    <source>
        <dbReference type="PROSITE" id="PS50003"/>
    </source>
</evidence>
<dbReference type="PROSITE" id="PS50003">
    <property type="entry name" value="PH_DOMAIN"/>
    <property type="match status" value="1"/>
</dbReference>
<feature type="compositionally biased region" description="Low complexity" evidence="1">
    <location>
        <begin position="746"/>
        <end position="760"/>
    </location>
</feature>
<dbReference type="AlphaFoldDB" id="A0A1X2IMJ4"/>
<dbReference type="SUPFAM" id="SSF48065">
    <property type="entry name" value="DBL homology domain (DH-domain)"/>
    <property type="match status" value="1"/>
</dbReference>
<feature type="compositionally biased region" description="Basic and acidic residues" evidence="1">
    <location>
        <begin position="134"/>
        <end position="151"/>
    </location>
</feature>
<proteinExistence type="predicted"/>
<comment type="caution">
    <text evidence="4">The sequence shown here is derived from an EMBL/GenBank/DDBJ whole genome shotgun (WGS) entry which is preliminary data.</text>
</comment>
<dbReference type="CDD" id="cd00160">
    <property type="entry name" value="RhoGEF"/>
    <property type="match status" value="1"/>
</dbReference>
<feature type="region of interest" description="Disordered" evidence="1">
    <location>
        <begin position="308"/>
        <end position="359"/>
    </location>
</feature>
<dbReference type="OrthoDB" id="660555at2759"/>
<dbReference type="EMBL" id="MCGE01000008">
    <property type="protein sequence ID" value="ORZ19002.1"/>
    <property type="molecule type" value="Genomic_DNA"/>
</dbReference>
<dbReference type="InterPro" id="IPR001849">
    <property type="entry name" value="PH_domain"/>
</dbReference>
<dbReference type="Pfam" id="PF00621">
    <property type="entry name" value="RhoGEF"/>
    <property type="match status" value="1"/>
</dbReference>
<reference evidence="4 5" key="1">
    <citation type="submission" date="2016-07" db="EMBL/GenBank/DDBJ databases">
        <title>Pervasive Adenine N6-methylation of Active Genes in Fungi.</title>
        <authorList>
            <consortium name="DOE Joint Genome Institute"/>
            <person name="Mondo S.J."/>
            <person name="Dannebaum R.O."/>
            <person name="Kuo R.C."/>
            <person name="Labutti K."/>
            <person name="Haridas S."/>
            <person name="Kuo A."/>
            <person name="Salamov A."/>
            <person name="Ahrendt S.R."/>
            <person name="Lipzen A."/>
            <person name="Sullivan W."/>
            <person name="Andreopoulos W.B."/>
            <person name="Clum A."/>
            <person name="Lindquist E."/>
            <person name="Daum C."/>
            <person name="Ramamoorthy G.K."/>
            <person name="Gryganskyi A."/>
            <person name="Culley D."/>
            <person name="Magnuson J.K."/>
            <person name="James T.Y."/>
            <person name="O'Malley M.A."/>
            <person name="Stajich J.E."/>
            <person name="Spatafora J.W."/>
            <person name="Visel A."/>
            <person name="Grigoriev I.V."/>
        </authorList>
    </citation>
    <scope>NUCLEOTIDE SEQUENCE [LARGE SCALE GENOMIC DNA]</scope>
    <source>
        <strain evidence="4 5">NRRL 1336</strain>
    </source>
</reference>
<dbReference type="Gene3D" id="1.20.900.10">
    <property type="entry name" value="Dbl homology (DH) domain"/>
    <property type="match status" value="1"/>
</dbReference>
<dbReference type="InterPro" id="IPR000219">
    <property type="entry name" value="DH_dom"/>
</dbReference>
<feature type="compositionally biased region" description="Basic and acidic residues" evidence="1">
    <location>
        <begin position="336"/>
        <end position="347"/>
    </location>
</feature>
<dbReference type="SMART" id="SM00233">
    <property type="entry name" value="PH"/>
    <property type="match status" value="1"/>
</dbReference>
<feature type="compositionally biased region" description="Polar residues" evidence="1">
    <location>
        <begin position="88"/>
        <end position="99"/>
    </location>
</feature>
<dbReference type="PANTHER" id="PTHR45818">
    <property type="entry name" value="PROTEIN VAV"/>
    <property type="match status" value="1"/>
</dbReference>
<evidence type="ECO:0000313" key="4">
    <source>
        <dbReference type="EMBL" id="ORZ19002.1"/>
    </source>
</evidence>
<feature type="compositionally biased region" description="Polar residues" evidence="1">
    <location>
        <begin position="971"/>
        <end position="993"/>
    </location>
</feature>
<gene>
    <name evidence="4" type="ORF">BCR42DRAFT_490281</name>
</gene>
<feature type="compositionally biased region" description="Low complexity" evidence="1">
    <location>
        <begin position="791"/>
        <end position="803"/>
    </location>
</feature>